<reference evidence="2" key="2">
    <citation type="submission" date="2020-09" db="EMBL/GenBank/DDBJ databases">
        <authorList>
            <person name="Sun Q."/>
            <person name="Kim S."/>
        </authorList>
    </citation>
    <scope>NUCLEOTIDE SEQUENCE</scope>
    <source>
        <strain evidence="2">KCTC 23732</strain>
    </source>
</reference>
<gene>
    <name evidence="2" type="ORF">GCM10011450_14460</name>
</gene>
<dbReference type="Gene3D" id="3.40.50.10540">
    <property type="entry name" value="Crotonobetainyl-coa:carnitine coa-transferase, domain 1"/>
    <property type="match status" value="1"/>
</dbReference>
<dbReference type="PANTHER" id="PTHR48207:SF3">
    <property type="entry name" value="SUCCINATE--HYDROXYMETHYLGLUTARATE COA-TRANSFERASE"/>
    <property type="match status" value="1"/>
</dbReference>
<comment type="caution">
    <text evidence="2">The sequence shown here is derived from an EMBL/GenBank/DDBJ whole genome shotgun (WGS) entry which is preliminary data.</text>
</comment>
<evidence type="ECO:0000313" key="3">
    <source>
        <dbReference type="Proteomes" id="UP000608345"/>
    </source>
</evidence>
<accession>A0A918JKI3</accession>
<protein>
    <submittedName>
        <fullName evidence="2">CoA transferase</fullName>
    </submittedName>
</protein>
<dbReference type="PANTHER" id="PTHR48207">
    <property type="entry name" value="SUCCINATE--HYDROXYMETHYLGLUTARATE COA-TRANSFERASE"/>
    <property type="match status" value="1"/>
</dbReference>
<evidence type="ECO:0000313" key="2">
    <source>
        <dbReference type="EMBL" id="GGW85572.1"/>
    </source>
</evidence>
<dbReference type="Pfam" id="PF02515">
    <property type="entry name" value="CoA_transf_3"/>
    <property type="match status" value="1"/>
</dbReference>
<proteinExistence type="predicted"/>
<keyword evidence="3" id="KW-1185">Reference proteome</keyword>
<sequence length="402" mass="44604">MEDEMMNENNSFSGLKVLDISQGVAGPYCANMLWQYGAEVIKIEPPAGDWGRHVGTTVSGQSALSISYNVGKQSVCIDAKQEAGRQAIRKMAAECDVFVQNFRPGIVEKLGLGYEDLKITNPGIIYISISGYGPSGPYAFAPATDSVMQAETGIMSANYDQEGNPQKIGILMVDVLSGMFATQQALAAIYRRQCSAVKQGEHIQLNLFDACAAFQQSNLIEHTLNPVKIKTAVSAPNGVFDTQNGKLNVLALNNDQFERLCKALSRQDWLEDTRFVNNTERMKHRAVLHGELAGILAARTNEEWQDVFRQYEVLHAPVRNYDQVMQHPQAVFNQTVDYFEQSPGLSLPYVFIPGLSQKPILNKAPDIGEHTIDVLQKFNFSQEQIDALIASQVIRQIKKEEI</sequence>
<evidence type="ECO:0000256" key="1">
    <source>
        <dbReference type="ARBA" id="ARBA00022679"/>
    </source>
</evidence>
<reference evidence="2" key="1">
    <citation type="journal article" date="2014" name="Int. J. Syst. Evol. Microbiol.">
        <title>Complete genome sequence of Corynebacterium casei LMG S-19264T (=DSM 44701T), isolated from a smear-ripened cheese.</title>
        <authorList>
            <consortium name="US DOE Joint Genome Institute (JGI-PGF)"/>
            <person name="Walter F."/>
            <person name="Albersmeier A."/>
            <person name="Kalinowski J."/>
            <person name="Ruckert C."/>
        </authorList>
    </citation>
    <scope>NUCLEOTIDE SEQUENCE</scope>
    <source>
        <strain evidence="2">KCTC 23732</strain>
    </source>
</reference>
<keyword evidence="1 2" id="KW-0808">Transferase</keyword>
<dbReference type="InterPro" id="IPR044855">
    <property type="entry name" value="CoA-Trfase_III_dom3_sf"/>
</dbReference>
<organism evidence="2 3">
    <name type="scientific">Advenella faeciporci</name>
    <dbReference type="NCBI Taxonomy" id="797535"/>
    <lineage>
        <taxon>Bacteria</taxon>
        <taxon>Pseudomonadati</taxon>
        <taxon>Pseudomonadota</taxon>
        <taxon>Betaproteobacteria</taxon>
        <taxon>Burkholderiales</taxon>
        <taxon>Alcaligenaceae</taxon>
    </lineage>
</organism>
<dbReference type="InterPro" id="IPR023606">
    <property type="entry name" value="CoA-Trfase_III_dom_1_sf"/>
</dbReference>
<dbReference type="EMBL" id="BMYS01000008">
    <property type="protein sequence ID" value="GGW85572.1"/>
    <property type="molecule type" value="Genomic_DNA"/>
</dbReference>
<name>A0A918JKI3_9BURK</name>
<dbReference type="AlphaFoldDB" id="A0A918JKI3"/>
<dbReference type="InterPro" id="IPR003673">
    <property type="entry name" value="CoA-Trfase_fam_III"/>
</dbReference>
<dbReference type="Proteomes" id="UP000608345">
    <property type="component" value="Unassembled WGS sequence"/>
</dbReference>
<dbReference type="Gene3D" id="3.30.1540.10">
    <property type="entry name" value="formyl-coa transferase, domain 3"/>
    <property type="match status" value="1"/>
</dbReference>
<dbReference type="SUPFAM" id="SSF89796">
    <property type="entry name" value="CoA-transferase family III (CaiB/BaiF)"/>
    <property type="match status" value="1"/>
</dbReference>
<dbReference type="GO" id="GO:0008410">
    <property type="term" value="F:CoA-transferase activity"/>
    <property type="evidence" value="ECO:0007669"/>
    <property type="project" value="TreeGrafter"/>
</dbReference>
<dbReference type="InterPro" id="IPR050483">
    <property type="entry name" value="CoA-transferase_III_domain"/>
</dbReference>